<dbReference type="InterPro" id="IPR014030">
    <property type="entry name" value="Ketoacyl_synth_N"/>
</dbReference>
<accession>A0A1V2ZXZ6</accession>
<feature type="domain" description="Beta-ketoacyl synthase-like N-terminal" evidence="1">
    <location>
        <begin position="38"/>
        <end position="204"/>
    </location>
</feature>
<dbReference type="GO" id="GO:0016746">
    <property type="term" value="F:acyltransferase activity"/>
    <property type="evidence" value="ECO:0007669"/>
    <property type="project" value="InterPro"/>
</dbReference>
<protein>
    <recommendedName>
        <fullName evidence="1">Beta-ketoacyl synthase-like N-terminal domain-containing protein</fullName>
    </recommendedName>
</protein>
<evidence type="ECO:0000259" key="1">
    <source>
        <dbReference type="Pfam" id="PF13723"/>
    </source>
</evidence>
<reference evidence="2 3" key="1">
    <citation type="submission" date="2017-02" db="EMBL/GenBank/DDBJ databases">
        <title>Genomic diversity within the haloalkaliphilic genus Thioalkalivibrio.</title>
        <authorList>
            <person name="Ahn A.-C."/>
            <person name="Meier-Kolthoff J."/>
            <person name="Overmars L."/>
            <person name="Richter M."/>
            <person name="Woyke T."/>
            <person name="Sorokin D.Y."/>
            <person name="Muyzer G."/>
        </authorList>
    </citation>
    <scope>NUCLEOTIDE SEQUENCE [LARGE SCALE GENOMIC DNA]</scope>
    <source>
        <strain evidence="2 3">HL17</strain>
    </source>
</reference>
<dbReference type="Proteomes" id="UP000189177">
    <property type="component" value="Unassembled WGS sequence"/>
</dbReference>
<name>A0A1V2ZXZ6_9GAMM</name>
<dbReference type="AlphaFoldDB" id="A0A1V2ZXZ6"/>
<sequence>MNPVGIHAVGLIGPGLADFPSAREILAGREEHLYAPVQIPPTSLLPANERRRTTQTIRLALRAAEEASEGGDRTSMRSVFASSSGDMDIIDRICEALTHPDPAVSPMQFHNSVHNAAAGNWSIATRNPAPATALSGFTGTVAAGLLEAVTLQLSEGGEVLLVCYDVPSMELFREVRPVTENFAFGLRLGPVAGAQWQLRLDPGGNGPETPCRAPALEALRATNPAARALPLLERLAGAHHDAVVLEAPAGRVLGLHVEEATP</sequence>
<evidence type="ECO:0000313" key="3">
    <source>
        <dbReference type="Proteomes" id="UP000189177"/>
    </source>
</evidence>
<dbReference type="Pfam" id="PF13723">
    <property type="entry name" value="Ketoacyl-synt_2"/>
    <property type="match status" value="1"/>
</dbReference>
<dbReference type="RefSeq" id="WP_167769407.1">
    <property type="nucleotide sequence ID" value="NZ_MUZR01000028.1"/>
</dbReference>
<dbReference type="STRING" id="252474.B1A74_08365"/>
<dbReference type="EMBL" id="MUZR01000028">
    <property type="protein sequence ID" value="OOC09982.1"/>
    <property type="molecule type" value="Genomic_DNA"/>
</dbReference>
<gene>
    <name evidence="2" type="ORF">B1A74_08365</name>
</gene>
<organism evidence="2 3">
    <name type="scientific">Thioalkalivibrio halophilus</name>
    <dbReference type="NCBI Taxonomy" id="252474"/>
    <lineage>
        <taxon>Bacteria</taxon>
        <taxon>Pseudomonadati</taxon>
        <taxon>Pseudomonadota</taxon>
        <taxon>Gammaproteobacteria</taxon>
        <taxon>Chromatiales</taxon>
        <taxon>Ectothiorhodospiraceae</taxon>
        <taxon>Thioalkalivibrio</taxon>
    </lineage>
</organism>
<dbReference type="InterPro" id="IPR016039">
    <property type="entry name" value="Thiolase-like"/>
</dbReference>
<keyword evidence="3" id="KW-1185">Reference proteome</keyword>
<evidence type="ECO:0000313" key="2">
    <source>
        <dbReference type="EMBL" id="OOC09982.1"/>
    </source>
</evidence>
<dbReference type="SUPFAM" id="SSF53901">
    <property type="entry name" value="Thiolase-like"/>
    <property type="match status" value="1"/>
</dbReference>
<comment type="caution">
    <text evidence="2">The sequence shown here is derived from an EMBL/GenBank/DDBJ whole genome shotgun (WGS) entry which is preliminary data.</text>
</comment>
<proteinExistence type="predicted"/>